<proteinExistence type="predicted"/>
<organism evidence="1 2">
    <name type="scientific">Streptomyces leeuwenhoekii</name>
    <dbReference type="NCBI Taxonomy" id="1437453"/>
    <lineage>
        <taxon>Bacteria</taxon>
        <taxon>Bacillati</taxon>
        <taxon>Actinomycetota</taxon>
        <taxon>Actinomycetes</taxon>
        <taxon>Kitasatosporales</taxon>
        <taxon>Streptomycetaceae</taxon>
        <taxon>Streptomyces</taxon>
    </lineage>
</organism>
<protein>
    <submittedName>
        <fullName evidence="1">Uncharacterized protein</fullName>
    </submittedName>
</protein>
<dbReference type="Proteomes" id="UP000035016">
    <property type="component" value="Chromosome Chromosome"/>
</dbReference>
<name>A0A0F7W0U4_STRLW</name>
<accession>A0A0F7W0U4</accession>
<sequence>MCHRQGISPQIHVLHIGKHGSTQACSQSLSRYRIVFNFSRQLTGSHPA</sequence>
<dbReference type="EMBL" id="LN831790">
    <property type="protein sequence ID" value="CQR65610.1"/>
    <property type="molecule type" value="Genomic_DNA"/>
</dbReference>
<evidence type="ECO:0000313" key="2">
    <source>
        <dbReference type="Proteomes" id="UP000035016"/>
    </source>
</evidence>
<gene>
    <name evidence="1" type="primary">sle_61550</name>
</gene>
<reference evidence="1 2" key="1">
    <citation type="submission" date="2015-02" db="EMBL/GenBank/DDBJ databases">
        <authorList>
            <person name="Gomez-Escribano P.J."/>
        </authorList>
    </citation>
    <scope>NUCLEOTIDE SEQUENCE [LARGE SCALE GENOMIC DNA]</scope>
    <source>
        <strain evidence="2">C34 (DSM 42122 / NRRL B-24963)</strain>
    </source>
</reference>
<dbReference type="AlphaFoldDB" id="A0A0F7W0U4"/>
<evidence type="ECO:0000313" key="1">
    <source>
        <dbReference type="EMBL" id="CQR65610.1"/>
    </source>
</evidence>
<dbReference type="KEGG" id="sle:sle_61550"/>